<feature type="signal peptide" evidence="1">
    <location>
        <begin position="1"/>
        <end position="21"/>
    </location>
</feature>
<dbReference type="Pfam" id="PF03797">
    <property type="entry name" value="Autotransporter"/>
    <property type="match status" value="1"/>
</dbReference>
<gene>
    <name evidence="3" type="ordered locus">Ent638_3385</name>
</gene>
<dbReference type="SUPFAM" id="SSF103515">
    <property type="entry name" value="Autotransporter"/>
    <property type="match status" value="1"/>
</dbReference>
<organism evidence="3 4">
    <name type="scientific">Enterobacter sp. (strain 638)</name>
    <dbReference type="NCBI Taxonomy" id="399742"/>
    <lineage>
        <taxon>Bacteria</taxon>
        <taxon>Pseudomonadati</taxon>
        <taxon>Pseudomonadota</taxon>
        <taxon>Gammaproteobacteria</taxon>
        <taxon>Enterobacterales</taxon>
        <taxon>Enterobacteriaceae</taxon>
        <taxon>Enterobacter</taxon>
    </lineage>
</organism>
<feature type="chain" id="PRO_5039931727" evidence="1">
    <location>
        <begin position="22"/>
        <end position="972"/>
    </location>
</feature>
<dbReference type="InterPro" id="IPR006315">
    <property type="entry name" value="OM_autotransptr_brl_dom"/>
</dbReference>
<dbReference type="AlphaFoldDB" id="A0A9J9GIP9"/>
<dbReference type="InterPro" id="IPR036709">
    <property type="entry name" value="Autotransporte_beta_dom_sf"/>
</dbReference>
<evidence type="ECO:0000313" key="3">
    <source>
        <dbReference type="EMBL" id="ABP62045.1"/>
    </source>
</evidence>
<proteinExistence type="predicted"/>
<keyword evidence="4" id="KW-1185">Reference proteome</keyword>
<dbReference type="Proteomes" id="UP000000230">
    <property type="component" value="Chromosome"/>
</dbReference>
<evidence type="ECO:0000256" key="1">
    <source>
        <dbReference type="SAM" id="SignalP"/>
    </source>
</evidence>
<evidence type="ECO:0000313" key="4">
    <source>
        <dbReference type="Proteomes" id="UP000000230"/>
    </source>
</evidence>
<dbReference type="Gene3D" id="2.40.128.130">
    <property type="entry name" value="Autotransporter beta-domain"/>
    <property type="match status" value="1"/>
</dbReference>
<protein>
    <submittedName>
        <fullName evidence="3">Outer membrane autotransporter barrel domain</fullName>
    </submittedName>
</protein>
<reference evidence="4" key="1">
    <citation type="journal article" date="2010" name="PLoS Genet.">
        <title>Genome sequence of the plant growth promoting endophytic bacterium Enterobacter sp. 638.</title>
        <authorList>
            <person name="Taghavi S."/>
            <person name="van der Lelie D."/>
            <person name="Hoffman A."/>
            <person name="Zhang Y.B."/>
            <person name="Walla M.D."/>
            <person name="Vangronsveld J."/>
            <person name="Newman L."/>
            <person name="Monchy S."/>
        </authorList>
    </citation>
    <scope>NUCLEOTIDE SEQUENCE [LARGE SCALE GENOMIC DNA]</scope>
    <source>
        <strain evidence="4">638</strain>
    </source>
</reference>
<dbReference type="InterPro" id="IPR005546">
    <property type="entry name" value="Autotransporte_beta"/>
</dbReference>
<accession>A0A9J9GIP9</accession>
<dbReference type="GO" id="GO:0019867">
    <property type="term" value="C:outer membrane"/>
    <property type="evidence" value="ECO:0007669"/>
    <property type="project" value="InterPro"/>
</dbReference>
<keyword evidence="1" id="KW-0732">Signal</keyword>
<dbReference type="KEGG" id="ent:Ent638_3385"/>
<dbReference type="RefSeq" id="WP_015960373.1">
    <property type="nucleotide sequence ID" value="NC_009436.1"/>
</dbReference>
<dbReference type="NCBIfam" id="TIGR01414">
    <property type="entry name" value="autotrans_barl"/>
    <property type="match status" value="1"/>
</dbReference>
<dbReference type="PROSITE" id="PS51208">
    <property type="entry name" value="AUTOTRANSPORTER"/>
    <property type="match status" value="1"/>
</dbReference>
<dbReference type="EMBL" id="CP000653">
    <property type="protein sequence ID" value="ABP62045.1"/>
    <property type="molecule type" value="Genomic_DNA"/>
</dbReference>
<feature type="domain" description="Autotransporter" evidence="2">
    <location>
        <begin position="688"/>
        <end position="972"/>
    </location>
</feature>
<name>A0A9J9GIP9_ENT38</name>
<dbReference type="SMART" id="SM00869">
    <property type="entry name" value="Autotransporter"/>
    <property type="match status" value="1"/>
</dbReference>
<sequence>MKKKYLSQLISLLVASTAAQGLLTTHALAVSGTVIDSAFTSINVVGTNDSLHITDTGSITGAPTTALTVEQNATLATLLNDGTISDDGTNGNNYDVNIVQINGAVTTFENTGTISSINQYHYGSIVAVGASGEIDNFTNSGTIKNAPDNFNPGMNNTGAVANIGYIKTLTNTADGKITGYTGINNQGRIDTLLNAGVITSDTGNYGMMMGDNAAIYNNMNSSIGTLHNTGTIQSISRYSYDGGGIFNFGTIDTLINDDKIIGGSFGIQNYGVIGTLENNGKITATNFGIYASTSNTTSIGTIANNGEISGANYGILISSYDQSLETNIINNGLLSGKEDALYLSDNNSSSLGNVTLTNSGVVAGNINANNTSPLKINGGTTTMGTLTGLNGIGTITSTRSNVEFGTGSLLLNDNVVASTVVNNAASLQVNNSITVTGDYHQKAAATLTSGISDVAISRTDLMAETGYGRLNVSGNATFDQGSSVNLIRTGNTYKFAEGQRYVVVNATGAETNYNADKLKYKAIGYRGAVQGSVFDDGENKALVLTVGAEQTVTPPVVTSPVVTAPGVTPPVVTAPVITPPVATPPTQPTQPDRGLATIPSATASLGGLGNYTGIASPQLLELFNASLAIDSKSEANRVGESLSPGQNINTSSAAAVATSTAQAVVGAHIDAVRNPANSGTSGVATGDDYASNWIVWGQPFGGYARQDSTVEVSGYSAKFGGLIMGADRSLGDDWRLGAAVNYSNTSVHGKGNLNGNTSTADNYGVIGYAGFTGDPWYLNLSAGVNRQNYTSVRRADFTGFSGAAQGKFNGQSVTLQTEFGYPLTLQAGVVLTPLASLTYGYQHVDGYKETGGNGMALDVGSSHAQSVVSDIGARIEKTFATGLGNLTPFAQVTWLHQYDDRQVSSRASYAADTVGETSFTTKGASPVEDMAGVAIGSTLYEANELNLDARYDLQAGERYQAHTFSLRLRKMF</sequence>
<evidence type="ECO:0000259" key="2">
    <source>
        <dbReference type="PROSITE" id="PS51208"/>
    </source>
</evidence>